<gene>
    <name evidence="1" type="ORF">D9Q81_03890</name>
</gene>
<dbReference type="Proteomes" id="UP000278149">
    <property type="component" value="Unassembled WGS sequence"/>
</dbReference>
<reference evidence="1 2" key="1">
    <citation type="submission" date="2018-10" db="EMBL/GenBank/DDBJ databases">
        <title>Co-occurring genomic capacity for anaerobic methane metabolism and dissimilatory sulfite reduction discovered in the Korarchaeota.</title>
        <authorList>
            <person name="Mckay L.J."/>
            <person name="Dlakic M."/>
            <person name="Fields M.W."/>
            <person name="Delmont T.O."/>
            <person name="Eren A.M."/>
            <person name="Jay Z.J."/>
            <person name="Klingelsmith K.B."/>
            <person name="Rusch D.B."/>
            <person name="Inskeep W.P."/>
        </authorList>
    </citation>
    <scope>NUCLEOTIDE SEQUENCE [LARGE SCALE GENOMIC DNA]</scope>
    <source>
        <strain evidence="1 2">WS</strain>
    </source>
</reference>
<dbReference type="PANTHER" id="PTHR41700">
    <property type="entry name" value="GCN5-RELATED N-ACETYLTRANSFERASE"/>
    <property type="match status" value="1"/>
</dbReference>
<sequence length="304" mass="34439">MVPEFLGRVFLKEIGGKLRRIEVKEVADPEDIRKLVDVQVSAWGMQDRAEAVPSHVLKAASDNSGIVVAAFDIDTGEALAFAWGFLAMDERGLYHYSHQSAVVDEAKGSGLGFIVKQAQREAAMKRGLRRAKWTFDPLQALNTRFNLGKLGVVSWEYRVNYYGYIEDSINRGLRTDRLKAWWFLDSERVIRKARGELESPSYEDALAAGAEEVIEFDSEGRPCGFRKIDGDLALVEIPRSIEEARARNSVDVWRNCTAEAMIYYMERGYIDFEAVVDKRSGRVFHLLWRNSLDSILSGSSIKFQ</sequence>
<dbReference type="PANTHER" id="PTHR41700:SF1">
    <property type="entry name" value="N-ACETYLTRANSFERASE DOMAIN-CONTAINING PROTEIN"/>
    <property type="match status" value="1"/>
</dbReference>
<dbReference type="EMBL" id="RCOR01000019">
    <property type="protein sequence ID" value="RSN69324.1"/>
    <property type="molecule type" value="Genomic_DNA"/>
</dbReference>
<protein>
    <recommendedName>
        <fullName evidence="3">GNAT family N-acetyltransferase</fullName>
    </recommendedName>
</protein>
<dbReference type="RefSeq" id="WP_125741428.1">
    <property type="nucleotide sequence ID" value="NZ_RCOR01000019.1"/>
</dbReference>
<dbReference type="Gene3D" id="3.40.630.30">
    <property type="match status" value="1"/>
</dbReference>
<dbReference type="AlphaFoldDB" id="A0A429G6C9"/>
<proteinExistence type="predicted"/>
<comment type="caution">
    <text evidence="1">The sequence shown here is derived from an EMBL/GenBank/DDBJ whole genome shotgun (WGS) entry which is preliminary data.</text>
</comment>
<evidence type="ECO:0000313" key="1">
    <source>
        <dbReference type="EMBL" id="RSN69324.1"/>
    </source>
</evidence>
<dbReference type="SUPFAM" id="SSF55729">
    <property type="entry name" value="Acyl-CoA N-acyltransferases (Nat)"/>
    <property type="match status" value="1"/>
</dbReference>
<name>A0A429G6C9_9CREN</name>
<evidence type="ECO:0008006" key="3">
    <source>
        <dbReference type="Google" id="ProtNLM"/>
    </source>
</evidence>
<organism evidence="1 2">
    <name type="scientific">Candidatus Korarchaeum cryptofilum</name>
    <dbReference type="NCBI Taxonomy" id="498846"/>
    <lineage>
        <taxon>Archaea</taxon>
        <taxon>Thermoproteota</taxon>
        <taxon>Candidatus Korarchaeia</taxon>
        <taxon>Candidatus Korarchaeales</taxon>
        <taxon>Candidatus Korarchaeaceae</taxon>
        <taxon>Candidatus Korarchaeum</taxon>
    </lineage>
</organism>
<dbReference type="InterPro" id="IPR038764">
    <property type="entry name" value="GNAT_N_AcTrfase_prd"/>
</dbReference>
<evidence type="ECO:0000313" key="2">
    <source>
        <dbReference type="Proteomes" id="UP000278149"/>
    </source>
</evidence>
<dbReference type="InterPro" id="IPR016181">
    <property type="entry name" value="Acyl_CoA_acyltransferase"/>
</dbReference>
<accession>A0A429G6C9</accession>